<dbReference type="EMBL" id="BAABME010004137">
    <property type="protein sequence ID" value="GAA0161307.1"/>
    <property type="molecule type" value="Genomic_DNA"/>
</dbReference>
<sequence length="77" mass="8816">MRVHQARSRITTIQDKHGVHVEDYDTIKEVAIDFYKTLFTEPGVFPEDMQGLLISVIDKSVSSSEQQVLVRPVTDRN</sequence>
<evidence type="ECO:0000313" key="1">
    <source>
        <dbReference type="EMBL" id="GAA0161307.1"/>
    </source>
</evidence>
<protein>
    <submittedName>
        <fullName evidence="1">Uncharacterized protein</fullName>
    </submittedName>
</protein>
<proteinExistence type="predicted"/>
<dbReference type="AlphaFoldDB" id="A0AAV3QGM3"/>
<keyword evidence="2" id="KW-1185">Reference proteome</keyword>
<accession>A0AAV3QGM3</accession>
<name>A0AAV3QGM3_LITER</name>
<evidence type="ECO:0000313" key="2">
    <source>
        <dbReference type="Proteomes" id="UP001454036"/>
    </source>
</evidence>
<gene>
    <name evidence="1" type="ORF">LIER_17654</name>
</gene>
<organism evidence="1 2">
    <name type="scientific">Lithospermum erythrorhizon</name>
    <name type="common">Purple gromwell</name>
    <name type="synonym">Lithospermum officinale var. erythrorhizon</name>
    <dbReference type="NCBI Taxonomy" id="34254"/>
    <lineage>
        <taxon>Eukaryota</taxon>
        <taxon>Viridiplantae</taxon>
        <taxon>Streptophyta</taxon>
        <taxon>Embryophyta</taxon>
        <taxon>Tracheophyta</taxon>
        <taxon>Spermatophyta</taxon>
        <taxon>Magnoliopsida</taxon>
        <taxon>eudicotyledons</taxon>
        <taxon>Gunneridae</taxon>
        <taxon>Pentapetalae</taxon>
        <taxon>asterids</taxon>
        <taxon>lamiids</taxon>
        <taxon>Boraginales</taxon>
        <taxon>Boraginaceae</taxon>
        <taxon>Boraginoideae</taxon>
        <taxon>Lithospermeae</taxon>
        <taxon>Lithospermum</taxon>
    </lineage>
</organism>
<comment type="caution">
    <text evidence="1">The sequence shown here is derived from an EMBL/GenBank/DDBJ whole genome shotgun (WGS) entry which is preliminary data.</text>
</comment>
<reference evidence="1 2" key="1">
    <citation type="submission" date="2024-01" db="EMBL/GenBank/DDBJ databases">
        <title>The complete chloroplast genome sequence of Lithospermum erythrorhizon: insights into the phylogenetic relationship among Boraginaceae species and the maternal lineages of purple gromwells.</title>
        <authorList>
            <person name="Okada T."/>
            <person name="Watanabe K."/>
        </authorList>
    </citation>
    <scope>NUCLEOTIDE SEQUENCE [LARGE SCALE GENOMIC DNA]</scope>
</reference>
<dbReference type="Proteomes" id="UP001454036">
    <property type="component" value="Unassembled WGS sequence"/>
</dbReference>